<evidence type="ECO:0000313" key="6">
    <source>
        <dbReference type="Proteomes" id="UP000663855"/>
    </source>
</evidence>
<proteinExistence type="predicted"/>
<sequence>MESCTPICNTSEVTNDDVGNEINTNASSNTLEGSIRQNTNEDNQNLQTNNEISSVNIDLSINRSTESIIPNMNNDHHDNERVLINIAEINNNGWAINNDGLRISGISPPFFIRSI</sequence>
<accession>A0A816AQG9</accession>
<feature type="compositionally biased region" description="Polar residues" evidence="1">
    <location>
        <begin position="1"/>
        <end position="13"/>
    </location>
</feature>
<dbReference type="EMBL" id="CAJNRE010003765">
    <property type="protein sequence ID" value="CAF2028574.1"/>
    <property type="molecule type" value="Genomic_DNA"/>
</dbReference>
<dbReference type="EMBL" id="CAJOBI010177464">
    <property type="protein sequence ID" value="CAF4913143.1"/>
    <property type="molecule type" value="Genomic_DNA"/>
</dbReference>
<gene>
    <name evidence="4" type="ORF">BYL167_LOCUS47608</name>
    <name evidence="2" type="ORF">CJN711_LOCUS34982</name>
    <name evidence="3" type="ORF">MBJ925_LOCUS9716</name>
    <name evidence="5" type="ORF">SMN809_LOCUS52324</name>
</gene>
<evidence type="ECO:0000313" key="5">
    <source>
        <dbReference type="EMBL" id="CAF4913143.1"/>
    </source>
</evidence>
<comment type="caution">
    <text evidence="2">The sequence shown here is derived from an EMBL/GenBank/DDBJ whole genome shotgun (WGS) entry which is preliminary data.</text>
</comment>
<dbReference type="EMBL" id="CAJNOV010017038">
    <property type="protein sequence ID" value="CAF1599426.1"/>
    <property type="molecule type" value="Genomic_DNA"/>
</dbReference>
<dbReference type="Proteomes" id="UP000663824">
    <property type="component" value="Unassembled WGS sequence"/>
</dbReference>
<evidence type="ECO:0000313" key="4">
    <source>
        <dbReference type="EMBL" id="CAF4788152.1"/>
    </source>
</evidence>
<dbReference type="EMBL" id="CAJOBH010137292">
    <property type="protein sequence ID" value="CAF4788152.1"/>
    <property type="molecule type" value="Genomic_DNA"/>
</dbReference>
<protein>
    <submittedName>
        <fullName evidence="2">Uncharacterized protein</fullName>
    </submittedName>
</protein>
<dbReference type="Proteomes" id="UP000681967">
    <property type="component" value="Unassembled WGS sequence"/>
</dbReference>
<dbReference type="AlphaFoldDB" id="A0A816AQG9"/>
<feature type="region of interest" description="Disordered" evidence="1">
    <location>
        <begin position="1"/>
        <end position="50"/>
    </location>
</feature>
<dbReference type="Proteomes" id="UP000676336">
    <property type="component" value="Unassembled WGS sequence"/>
</dbReference>
<reference evidence="2" key="1">
    <citation type="submission" date="2021-02" db="EMBL/GenBank/DDBJ databases">
        <authorList>
            <person name="Nowell W R."/>
        </authorList>
    </citation>
    <scope>NUCLEOTIDE SEQUENCE</scope>
</reference>
<evidence type="ECO:0000313" key="2">
    <source>
        <dbReference type="EMBL" id="CAF1599426.1"/>
    </source>
</evidence>
<dbReference type="Proteomes" id="UP000663855">
    <property type="component" value="Unassembled WGS sequence"/>
</dbReference>
<evidence type="ECO:0000313" key="3">
    <source>
        <dbReference type="EMBL" id="CAF2028574.1"/>
    </source>
</evidence>
<feature type="compositionally biased region" description="Polar residues" evidence="1">
    <location>
        <begin position="21"/>
        <end position="50"/>
    </location>
</feature>
<organism evidence="2 6">
    <name type="scientific">Rotaria magnacalcarata</name>
    <dbReference type="NCBI Taxonomy" id="392030"/>
    <lineage>
        <taxon>Eukaryota</taxon>
        <taxon>Metazoa</taxon>
        <taxon>Spiralia</taxon>
        <taxon>Gnathifera</taxon>
        <taxon>Rotifera</taxon>
        <taxon>Eurotatoria</taxon>
        <taxon>Bdelloidea</taxon>
        <taxon>Philodinida</taxon>
        <taxon>Philodinidae</taxon>
        <taxon>Rotaria</taxon>
    </lineage>
</organism>
<name>A0A816AQG9_9BILA</name>
<evidence type="ECO:0000256" key="1">
    <source>
        <dbReference type="SAM" id="MobiDB-lite"/>
    </source>
</evidence>